<keyword evidence="1" id="KW-1185">Reference proteome</keyword>
<evidence type="ECO:0000313" key="2">
    <source>
        <dbReference type="WBParaSite" id="nRc.2.0.1.t37319-RA"/>
    </source>
</evidence>
<evidence type="ECO:0000313" key="1">
    <source>
        <dbReference type="Proteomes" id="UP000887565"/>
    </source>
</evidence>
<organism evidence="1 2">
    <name type="scientific">Romanomermis culicivorax</name>
    <name type="common">Nematode worm</name>
    <dbReference type="NCBI Taxonomy" id="13658"/>
    <lineage>
        <taxon>Eukaryota</taxon>
        <taxon>Metazoa</taxon>
        <taxon>Ecdysozoa</taxon>
        <taxon>Nematoda</taxon>
        <taxon>Enoplea</taxon>
        <taxon>Dorylaimia</taxon>
        <taxon>Mermithida</taxon>
        <taxon>Mermithoidea</taxon>
        <taxon>Mermithidae</taxon>
        <taxon>Romanomermis</taxon>
    </lineage>
</organism>
<dbReference type="AlphaFoldDB" id="A0A915KHA6"/>
<reference evidence="2" key="1">
    <citation type="submission" date="2022-11" db="UniProtKB">
        <authorList>
            <consortium name="WormBaseParasite"/>
        </authorList>
    </citation>
    <scope>IDENTIFICATION</scope>
</reference>
<sequence length="118" mass="13293">MLPLLSYKVLVRLNYIAALTIRKMESELINSFLNISFDNALSFDFVVNEHFANDVSFHRYNPFNNGHVISFLLATLSFMIGNRYEANDPRQIDSISVGMLGNNDGMKTVTAIIDKNSG</sequence>
<protein>
    <submittedName>
        <fullName evidence="2">Uncharacterized protein</fullName>
    </submittedName>
</protein>
<proteinExistence type="predicted"/>
<dbReference type="Proteomes" id="UP000887565">
    <property type="component" value="Unplaced"/>
</dbReference>
<accession>A0A915KHA6</accession>
<name>A0A915KHA6_ROMCU</name>
<dbReference type="WBParaSite" id="nRc.2.0.1.t37319-RA">
    <property type="protein sequence ID" value="nRc.2.0.1.t37319-RA"/>
    <property type="gene ID" value="nRc.2.0.1.g37319"/>
</dbReference>